<dbReference type="EMBL" id="GBRH01196075">
    <property type="protein sequence ID" value="JAE01821.1"/>
    <property type="molecule type" value="Transcribed_RNA"/>
</dbReference>
<accession>A0A0A9EVA9</accession>
<evidence type="ECO:0000313" key="1">
    <source>
        <dbReference type="EMBL" id="JAE01821.1"/>
    </source>
</evidence>
<dbReference type="AlphaFoldDB" id="A0A0A9EVA9"/>
<reference evidence="1" key="1">
    <citation type="submission" date="2014-09" db="EMBL/GenBank/DDBJ databases">
        <authorList>
            <person name="Magalhaes I.L.F."/>
            <person name="Oliveira U."/>
            <person name="Santos F.R."/>
            <person name="Vidigal T.H.D.A."/>
            <person name="Brescovit A.D."/>
            <person name="Santos A.J."/>
        </authorList>
    </citation>
    <scope>NUCLEOTIDE SEQUENCE</scope>
    <source>
        <tissue evidence="1">Shoot tissue taken approximately 20 cm above the soil surface</tissue>
    </source>
</reference>
<reference evidence="1" key="2">
    <citation type="journal article" date="2015" name="Data Brief">
        <title>Shoot transcriptome of the giant reed, Arundo donax.</title>
        <authorList>
            <person name="Barrero R.A."/>
            <person name="Guerrero F.D."/>
            <person name="Moolhuijzen P."/>
            <person name="Goolsby J.A."/>
            <person name="Tidwell J."/>
            <person name="Bellgard S.E."/>
            <person name="Bellgard M.I."/>
        </authorList>
    </citation>
    <scope>NUCLEOTIDE SEQUENCE</scope>
    <source>
        <tissue evidence="1">Shoot tissue taken approximately 20 cm above the soil surface</tissue>
    </source>
</reference>
<organism evidence="1">
    <name type="scientific">Arundo donax</name>
    <name type="common">Giant reed</name>
    <name type="synonym">Donax arundinaceus</name>
    <dbReference type="NCBI Taxonomy" id="35708"/>
    <lineage>
        <taxon>Eukaryota</taxon>
        <taxon>Viridiplantae</taxon>
        <taxon>Streptophyta</taxon>
        <taxon>Embryophyta</taxon>
        <taxon>Tracheophyta</taxon>
        <taxon>Spermatophyta</taxon>
        <taxon>Magnoliopsida</taxon>
        <taxon>Liliopsida</taxon>
        <taxon>Poales</taxon>
        <taxon>Poaceae</taxon>
        <taxon>PACMAD clade</taxon>
        <taxon>Arundinoideae</taxon>
        <taxon>Arundineae</taxon>
        <taxon>Arundo</taxon>
    </lineage>
</organism>
<protein>
    <submittedName>
        <fullName evidence="1">Uncharacterized protein</fullName>
    </submittedName>
</protein>
<name>A0A0A9EVA9_ARUDO</name>
<proteinExistence type="predicted"/>
<sequence>MSTIGYNERSIMTKKACTYTPAPYGDKLIDQGDLKLIQSDLLRY</sequence>